<dbReference type="PANTHER" id="PTHR46300">
    <property type="entry name" value="P450, PUTATIVE (EUROFUNG)-RELATED-RELATED"/>
    <property type="match status" value="1"/>
</dbReference>
<proteinExistence type="inferred from homology"/>
<reference evidence="7" key="1">
    <citation type="submission" date="2023-02" db="EMBL/GenBank/DDBJ databases">
        <authorList>
            <person name="Palmer J.M."/>
        </authorList>
    </citation>
    <scope>NUCLEOTIDE SEQUENCE</scope>
    <source>
        <strain evidence="7">FW57</strain>
    </source>
</reference>
<dbReference type="InterPro" id="IPR036396">
    <property type="entry name" value="Cyt_P450_sf"/>
</dbReference>
<dbReference type="InterPro" id="IPR001128">
    <property type="entry name" value="Cyt_P450"/>
</dbReference>
<evidence type="ECO:0000256" key="1">
    <source>
        <dbReference type="ARBA" id="ARBA00010617"/>
    </source>
</evidence>
<evidence type="ECO:0000256" key="6">
    <source>
        <dbReference type="PIRSR" id="PIRSR602401-1"/>
    </source>
</evidence>
<comment type="cofactor">
    <cofactor evidence="6">
        <name>heme</name>
        <dbReference type="ChEBI" id="CHEBI:30413"/>
    </cofactor>
</comment>
<evidence type="ECO:0000313" key="7">
    <source>
        <dbReference type="EMBL" id="KAG7294600.1"/>
    </source>
</evidence>
<evidence type="ECO:0000313" key="8">
    <source>
        <dbReference type="Proteomes" id="UP001197093"/>
    </source>
</evidence>
<dbReference type="GO" id="GO:0016705">
    <property type="term" value="F:oxidoreductase activity, acting on paired donors, with incorporation or reduction of molecular oxygen"/>
    <property type="evidence" value="ECO:0007669"/>
    <property type="project" value="InterPro"/>
</dbReference>
<keyword evidence="8" id="KW-1185">Reference proteome</keyword>
<dbReference type="PANTHER" id="PTHR46300:SF2">
    <property type="entry name" value="CYTOCHROME P450 MONOOXYGENASE ALNH-RELATED"/>
    <property type="match status" value="1"/>
</dbReference>
<dbReference type="PRINTS" id="PR00463">
    <property type="entry name" value="EP450I"/>
</dbReference>
<evidence type="ECO:0000256" key="2">
    <source>
        <dbReference type="ARBA" id="ARBA00022723"/>
    </source>
</evidence>
<dbReference type="InterPro" id="IPR050364">
    <property type="entry name" value="Cytochrome_P450_fung"/>
</dbReference>
<feature type="binding site" description="axial binding residue" evidence="6">
    <location>
        <position position="408"/>
    </location>
    <ligand>
        <name>heme</name>
        <dbReference type="ChEBI" id="CHEBI:30413"/>
    </ligand>
    <ligandPart>
        <name>Fe</name>
        <dbReference type="ChEBI" id="CHEBI:18248"/>
    </ligandPart>
</feature>
<protein>
    <recommendedName>
        <fullName evidence="9">Cytochrome P450</fullName>
    </recommendedName>
</protein>
<evidence type="ECO:0000256" key="3">
    <source>
        <dbReference type="ARBA" id="ARBA00023002"/>
    </source>
</evidence>
<dbReference type="GO" id="GO:0020037">
    <property type="term" value="F:heme binding"/>
    <property type="evidence" value="ECO:0007669"/>
    <property type="project" value="InterPro"/>
</dbReference>
<keyword evidence="6" id="KW-0349">Heme</keyword>
<comment type="caution">
    <text evidence="7">The sequence shown here is derived from an EMBL/GenBank/DDBJ whole genome shotgun (WGS) entry which is preliminary data.</text>
</comment>
<name>A0AAD4I5V5_9PEZI</name>
<dbReference type="SUPFAM" id="SSF48264">
    <property type="entry name" value="Cytochrome P450"/>
    <property type="match status" value="1"/>
</dbReference>
<evidence type="ECO:0000256" key="5">
    <source>
        <dbReference type="ARBA" id="ARBA00023033"/>
    </source>
</evidence>
<keyword evidence="4 6" id="KW-0408">Iron</keyword>
<dbReference type="Pfam" id="PF00067">
    <property type="entry name" value="p450"/>
    <property type="match status" value="1"/>
</dbReference>
<evidence type="ECO:0000256" key="4">
    <source>
        <dbReference type="ARBA" id="ARBA00023004"/>
    </source>
</evidence>
<keyword evidence="3" id="KW-0560">Oxidoreductase</keyword>
<comment type="similarity">
    <text evidence="1">Belongs to the cytochrome P450 family.</text>
</comment>
<dbReference type="CDD" id="cd11065">
    <property type="entry name" value="CYP64-like"/>
    <property type="match status" value="1"/>
</dbReference>
<organism evidence="7 8">
    <name type="scientific">Staphylotrichum longicolle</name>
    <dbReference type="NCBI Taxonomy" id="669026"/>
    <lineage>
        <taxon>Eukaryota</taxon>
        <taxon>Fungi</taxon>
        <taxon>Dikarya</taxon>
        <taxon>Ascomycota</taxon>
        <taxon>Pezizomycotina</taxon>
        <taxon>Sordariomycetes</taxon>
        <taxon>Sordariomycetidae</taxon>
        <taxon>Sordariales</taxon>
        <taxon>Chaetomiaceae</taxon>
        <taxon>Staphylotrichum</taxon>
    </lineage>
</organism>
<evidence type="ECO:0008006" key="9">
    <source>
        <dbReference type="Google" id="ProtNLM"/>
    </source>
</evidence>
<sequence>MLSLLGGLALLAVLTFAYLVFTFAEWAKKYGEIYSLKVGSGTSIVVSSPRLVRQLVDKKSNLYSRRPPSHVGDIIADGDHVLLMQYSDQWRACRKLIHQFFREEMVVKQHTDVVDAEAVQMLHDFVSQPEGCMKHPKRFSNSIIMSLIYGTRTPTIQTKHMVKLYALMEKWSKVMEAGNTPPLDIFPLLKYVPEKLLGMWRSRAEDVGKDMNALYSEWVEYGIARRQNSGSRDCFLDRVLDQGEKVALDKHGLYFLMGTVMEGGSDTTSSLVIAFLHAMTKWPGVLAKAQAEMDRVVGEDRTPTWDDYARLPYVAACVKEAHRWRPVTPLAFPHALAEDDWVDGMFLPKGSQVFINAFGMHHDERRFPNPDVFDPDHYRGVTALASELANGDYANRDHYGYGSGRRLCPGIHLAERNLFLAIAKLVWAFDIGPGRDAAGQPLEPDVSNEKGYCSGFLVCAEDFPCTVTVRSEARKATILRECDKARAEVFSRFETPKE</sequence>
<dbReference type="Proteomes" id="UP001197093">
    <property type="component" value="Unassembled WGS sequence"/>
</dbReference>
<dbReference type="InterPro" id="IPR002401">
    <property type="entry name" value="Cyt_P450_E_grp-I"/>
</dbReference>
<accession>A0AAD4I5V5</accession>
<dbReference type="EMBL" id="JAHCVI010000001">
    <property type="protein sequence ID" value="KAG7294600.1"/>
    <property type="molecule type" value="Genomic_DNA"/>
</dbReference>
<dbReference type="GO" id="GO:0005506">
    <property type="term" value="F:iron ion binding"/>
    <property type="evidence" value="ECO:0007669"/>
    <property type="project" value="InterPro"/>
</dbReference>
<keyword evidence="2 6" id="KW-0479">Metal-binding</keyword>
<dbReference type="AlphaFoldDB" id="A0AAD4I5V5"/>
<gene>
    <name evidence="7" type="ORF">NEMBOFW57_004676</name>
</gene>
<dbReference type="Gene3D" id="1.10.630.10">
    <property type="entry name" value="Cytochrome P450"/>
    <property type="match status" value="1"/>
</dbReference>
<dbReference type="GO" id="GO:0004497">
    <property type="term" value="F:monooxygenase activity"/>
    <property type="evidence" value="ECO:0007669"/>
    <property type="project" value="UniProtKB-KW"/>
</dbReference>
<keyword evidence="5" id="KW-0503">Monooxygenase</keyword>